<feature type="region of interest" description="Disordered" evidence="1">
    <location>
        <begin position="49"/>
        <end position="68"/>
    </location>
</feature>
<dbReference type="EMBL" id="KN846970">
    <property type="protein sequence ID" value="KIW84609.1"/>
    <property type="molecule type" value="Genomic_DNA"/>
</dbReference>
<keyword evidence="3" id="KW-1185">Reference proteome</keyword>
<feature type="region of interest" description="Disordered" evidence="1">
    <location>
        <begin position="97"/>
        <end position="167"/>
    </location>
</feature>
<evidence type="ECO:0000313" key="2">
    <source>
        <dbReference type="EMBL" id="KIW84609.1"/>
    </source>
</evidence>
<feature type="compositionally biased region" description="Basic and acidic residues" evidence="1">
    <location>
        <begin position="113"/>
        <end position="123"/>
    </location>
</feature>
<name>A0A0D2HJH9_9EURO</name>
<dbReference type="VEuPathDB" id="FungiDB:Z517_03859"/>
<evidence type="ECO:0000313" key="3">
    <source>
        <dbReference type="Proteomes" id="UP000053029"/>
    </source>
</evidence>
<feature type="region of interest" description="Disordered" evidence="1">
    <location>
        <begin position="1"/>
        <end position="30"/>
    </location>
</feature>
<sequence>MVPRRKRRSGTSSSSEAEPTKRPKTELKTALEARVVHVEQKVTRIKKAYEDLPRTKGNKDRAAQLKEKYKNTKAALEELQERLKNTEEATNYYMDLTGADDGEAQSPVPVSKATDKGKQRQSEAKSAVYVEDSEGESDSGLDLDPKTARDKAIARNARKQQKVQDKKTVEDFGFTDRATAIAAMAYNFY</sequence>
<feature type="compositionally biased region" description="Basic and acidic residues" evidence="1">
    <location>
        <begin position="18"/>
        <end position="30"/>
    </location>
</feature>
<evidence type="ECO:0000256" key="1">
    <source>
        <dbReference type="SAM" id="MobiDB-lite"/>
    </source>
</evidence>
<dbReference type="Proteomes" id="UP000053029">
    <property type="component" value="Unassembled WGS sequence"/>
</dbReference>
<accession>A0A0D2HJH9</accession>
<reference evidence="2 3" key="1">
    <citation type="submission" date="2015-01" db="EMBL/GenBank/DDBJ databases">
        <title>The Genome Sequence of Fonsecaea pedrosoi CBS 271.37.</title>
        <authorList>
            <consortium name="The Broad Institute Genomics Platform"/>
            <person name="Cuomo C."/>
            <person name="de Hoog S."/>
            <person name="Gorbushina A."/>
            <person name="Stielow B."/>
            <person name="Teixiera M."/>
            <person name="Abouelleil A."/>
            <person name="Chapman S.B."/>
            <person name="Priest M."/>
            <person name="Young S.K."/>
            <person name="Wortman J."/>
            <person name="Nusbaum C."/>
            <person name="Birren B."/>
        </authorList>
    </citation>
    <scope>NUCLEOTIDE SEQUENCE [LARGE SCALE GENOMIC DNA]</scope>
    <source>
        <strain evidence="2 3">CBS 271.37</strain>
    </source>
</reference>
<proteinExistence type="predicted"/>
<dbReference type="RefSeq" id="XP_013288417.1">
    <property type="nucleotide sequence ID" value="XM_013432963.1"/>
</dbReference>
<protein>
    <submittedName>
        <fullName evidence="2">Unplaced genomic scaffold supercont1.2, whole genome shotgun sequence</fullName>
    </submittedName>
</protein>
<dbReference type="GeneID" id="25303349"/>
<feature type="compositionally biased region" description="Acidic residues" evidence="1">
    <location>
        <begin position="131"/>
        <end position="141"/>
    </location>
</feature>
<dbReference type="AlphaFoldDB" id="A0A0D2HJH9"/>
<dbReference type="HOGENOM" id="CLU_1434477_0_0_1"/>
<gene>
    <name evidence="2" type="ORF">Z517_03859</name>
</gene>
<feature type="compositionally biased region" description="Basic and acidic residues" evidence="1">
    <location>
        <begin position="143"/>
        <end position="153"/>
    </location>
</feature>
<organism evidence="2 3">
    <name type="scientific">Fonsecaea pedrosoi CBS 271.37</name>
    <dbReference type="NCBI Taxonomy" id="1442368"/>
    <lineage>
        <taxon>Eukaryota</taxon>
        <taxon>Fungi</taxon>
        <taxon>Dikarya</taxon>
        <taxon>Ascomycota</taxon>
        <taxon>Pezizomycotina</taxon>
        <taxon>Eurotiomycetes</taxon>
        <taxon>Chaetothyriomycetidae</taxon>
        <taxon>Chaetothyriales</taxon>
        <taxon>Herpotrichiellaceae</taxon>
        <taxon>Fonsecaea</taxon>
    </lineage>
</organism>